<organism evidence="2 3">
    <name type="scientific">Caerostris darwini</name>
    <dbReference type="NCBI Taxonomy" id="1538125"/>
    <lineage>
        <taxon>Eukaryota</taxon>
        <taxon>Metazoa</taxon>
        <taxon>Ecdysozoa</taxon>
        <taxon>Arthropoda</taxon>
        <taxon>Chelicerata</taxon>
        <taxon>Arachnida</taxon>
        <taxon>Araneae</taxon>
        <taxon>Araneomorphae</taxon>
        <taxon>Entelegynae</taxon>
        <taxon>Araneoidea</taxon>
        <taxon>Araneidae</taxon>
        <taxon>Caerostris</taxon>
    </lineage>
</organism>
<keyword evidence="3" id="KW-1185">Reference proteome</keyword>
<evidence type="ECO:0000313" key="3">
    <source>
        <dbReference type="Proteomes" id="UP001054837"/>
    </source>
</evidence>
<dbReference type="EMBL" id="BPLQ01009436">
    <property type="protein sequence ID" value="GIY43969.1"/>
    <property type="molecule type" value="Genomic_DNA"/>
</dbReference>
<reference evidence="2 3" key="1">
    <citation type="submission" date="2021-06" db="EMBL/GenBank/DDBJ databases">
        <title>Caerostris darwini draft genome.</title>
        <authorList>
            <person name="Kono N."/>
            <person name="Arakawa K."/>
        </authorList>
    </citation>
    <scope>NUCLEOTIDE SEQUENCE [LARGE SCALE GENOMIC DNA]</scope>
</reference>
<sequence length="264" mass="29260">MATLSSKSMSTEKLSSFRISDSKGHQAKPNSCAPRNESPILRGGGEVNSFGKQTRKFPNKFGAVHMTTLSSPYQQKSSSFRSKGSSSQAQQLCPSERESHSKKRERETGSRKNHHSLNYEISPGLNALGTAKSGNQFTKGCPRFSQVCLEVGGRAGGAPSFEAKDVGGRGWRRVPHVLRAKGGRKSREVRIRAVAEIAEKLQRRGPTDLIADDFRYQGSLFFPALYTPYPRCISFSLPYPGSRGTFQLGDIFITSHRLWIGFWR</sequence>
<accession>A0AAV4TCQ8</accession>
<evidence type="ECO:0000256" key="1">
    <source>
        <dbReference type="SAM" id="MobiDB-lite"/>
    </source>
</evidence>
<name>A0AAV4TCQ8_9ARAC</name>
<feature type="region of interest" description="Disordered" evidence="1">
    <location>
        <begin position="1"/>
        <end position="119"/>
    </location>
</feature>
<feature type="compositionally biased region" description="Basic and acidic residues" evidence="1">
    <location>
        <begin position="95"/>
        <end position="110"/>
    </location>
</feature>
<proteinExistence type="predicted"/>
<comment type="caution">
    <text evidence="2">The sequence shown here is derived from an EMBL/GenBank/DDBJ whole genome shotgun (WGS) entry which is preliminary data.</text>
</comment>
<evidence type="ECO:0000313" key="2">
    <source>
        <dbReference type="EMBL" id="GIY43969.1"/>
    </source>
</evidence>
<dbReference type="Proteomes" id="UP001054837">
    <property type="component" value="Unassembled WGS sequence"/>
</dbReference>
<dbReference type="AlphaFoldDB" id="A0AAV4TCQ8"/>
<feature type="compositionally biased region" description="Low complexity" evidence="1">
    <location>
        <begin position="1"/>
        <end position="16"/>
    </location>
</feature>
<protein>
    <submittedName>
        <fullName evidence="2">Uncharacterized protein</fullName>
    </submittedName>
</protein>
<gene>
    <name evidence="2" type="ORF">CDAR_422991</name>
</gene>
<feature type="compositionally biased region" description="Low complexity" evidence="1">
    <location>
        <begin position="74"/>
        <end position="90"/>
    </location>
</feature>